<evidence type="ECO:0000256" key="7">
    <source>
        <dbReference type="ARBA" id="ARBA00023004"/>
    </source>
</evidence>
<reference evidence="15" key="1">
    <citation type="submission" date="2022-10" db="EMBL/GenBank/DDBJ databases">
        <title>Tapping the CABI collections for fungal endophytes: first genome assemblies for Collariella, Neodidymelliopsis, Ascochyta clinopodiicola, Didymella pomorum, Didymosphaeria variabile, Neocosmospora piperis and Neocucurbitaria cava.</title>
        <authorList>
            <person name="Hill R."/>
        </authorList>
    </citation>
    <scope>NUCLEOTIDE SEQUENCE</scope>
    <source>
        <strain evidence="15">IMI 355082</strain>
    </source>
</reference>
<sequence length="243" mass="25975">MPCPTSMRSLLAMGLLACSTLVSAIRIRDDGDDSSSLHWPRCPHVWRGIGEELKHWFIDDEGFCSDLAAQAVRLPFHDCFPSGGCDGSIILSDECTARGENEQLIPICGVLYKISLDYGVGAADLINFAASIANKACPWGPYIPFYIGRKDNSTAADPNQIPPPTLDASDLVQVFQARNFSAIDVVALVGAHSCGANLTFVPFDTTPGEMDSPTYYTQVLTGSAPTILASDKSLALDPSTTDA</sequence>
<protein>
    <recommendedName>
        <fullName evidence="13">Peroxidase</fullName>
        <ecNumber evidence="13">1.11.1.-</ecNumber>
    </recommendedName>
</protein>
<comment type="cofactor">
    <cofactor evidence="10">
        <name>heme b</name>
        <dbReference type="ChEBI" id="CHEBI:60344"/>
    </cofactor>
    <text evidence="10">Binds 1 heme b (iron(II)-protoporphyrin IX) group per subunit.</text>
</comment>
<feature type="domain" description="Plant heme peroxidase family profile" evidence="14">
    <location>
        <begin position="67"/>
        <end position="243"/>
    </location>
</feature>
<evidence type="ECO:0000256" key="10">
    <source>
        <dbReference type="PIRSR" id="PIRSR601621-2"/>
    </source>
</evidence>
<dbReference type="InterPro" id="IPR019794">
    <property type="entry name" value="Peroxidases_AS"/>
</dbReference>
<evidence type="ECO:0000256" key="3">
    <source>
        <dbReference type="ARBA" id="ARBA00022559"/>
    </source>
</evidence>
<dbReference type="EMBL" id="JAPEVB010000001">
    <property type="protein sequence ID" value="KAJ4397338.1"/>
    <property type="molecule type" value="Genomic_DNA"/>
</dbReference>
<feature type="binding site" evidence="10">
    <location>
        <position position="211"/>
    </location>
    <ligand>
        <name>Ca(2+)</name>
        <dbReference type="ChEBI" id="CHEBI:29108"/>
        <label>2</label>
    </ligand>
</feature>
<evidence type="ECO:0000256" key="1">
    <source>
        <dbReference type="ARBA" id="ARBA00000189"/>
    </source>
</evidence>
<organism evidence="15 16">
    <name type="scientific">Gnomoniopsis smithogilvyi</name>
    <dbReference type="NCBI Taxonomy" id="1191159"/>
    <lineage>
        <taxon>Eukaryota</taxon>
        <taxon>Fungi</taxon>
        <taxon>Dikarya</taxon>
        <taxon>Ascomycota</taxon>
        <taxon>Pezizomycotina</taxon>
        <taxon>Sordariomycetes</taxon>
        <taxon>Sordariomycetidae</taxon>
        <taxon>Diaporthales</taxon>
        <taxon>Gnomoniaceae</taxon>
        <taxon>Gnomoniopsis</taxon>
    </lineage>
</organism>
<comment type="catalytic activity">
    <reaction evidence="1">
        <text>2 a phenolic donor + H2O2 = 2 a phenolic radical donor + 2 H2O</text>
        <dbReference type="Rhea" id="RHEA:56136"/>
        <dbReference type="ChEBI" id="CHEBI:15377"/>
        <dbReference type="ChEBI" id="CHEBI:16240"/>
        <dbReference type="ChEBI" id="CHEBI:139520"/>
        <dbReference type="ChEBI" id="CHEBI:139521"/>
        <dbReference type="EC" id="1.11.1.7"/>
    </reaction>
</comment>
<dbReference type="GO" id="GO:0020037">
    <property type="term" value="F:heme binding"/>
    <property type="evidence" value="ECO:0007669"/>
    <property type="project" value="UniProtKB-UniRule"/>
</dbReference>
<dbReference type="PANTHER" id="PTHR31517:SF48">
    <property type="entry name" value="PEROXIDASE 16-RELATED"/>
    <property type="match status" value="1"/>
</dbReference>
<proteinExistence type="inferred from homology"/>
<evidence type="ECO:0000256" key="5">
    <source>
        <dbReference type="ARBA" id="ARBA00022723"/>
    </source>
</evidence>
<evidence type="ECO:0000256" key="13">
    <source>
        <dbReference type="RuleBase" id="RU363051"/>
    </source>
</evidence>
<dbReference type="PROSITE" id="PS00436">
    <property type="entry name" value="PEROXIDASE_2"/>
    <property type="match status" value="1"/>
</dbReference>
<dbReference type="GO" id="GO:0006979">
    <property type="term" value="P:response to oxidative stress"/>
    <property type="evidence" value="ECO:0007669"/>
    <property type="project" value="InterPro"/>
</dbReference>
<comment type="cofactor">
    <cofactor evidence="10 13">
        <name>Ca(2+)</name>
        <dbReference type="ChEBI" id="CHEBI:29108"/>
    </cofactor>
    <text evidence="10 13">Binds 2 calcium ions per subunit.</text>
</comment>
<keyword evidence="8" id="KW-0325">Glycoprotein</keyword>
<feature type="active site" description="Proton acceptor" evidence="9">
    <location>
        <position position="77"/>
    </location>
</feature>
<dbReference type="GO" id="GO:0140825">
    <property type="term" value="F:lactoperoxidase activity"/>
    <property type="evidence" value="ECO:0007669"/>
    <property type="project" value="UniProtKB-EC"/>
</dbReference>
<dbReference type="OrthoDB" id="2113341at2759"/>
<evidence type="ECO:0000256" key="12">
    <source>
        <dbReference type="PIRSR" id="PIRSR601621-4"/>
    </source>
</evidence>
<dbReference type="PRINTS" id="PR00458">
    <property type="entry name" value="PEROXIDASE"/>
</dbReference>
<feature type="binding site" evidence="10">
    <location>
        <position position="193"/>
    </location>
    <ligand>
        <name>Ca(2+)</name>
        <dbReference type="ChEBI" id="CHEBI:29108"/>
        <label>2</label>
    </ligand>
</feature>
<feature type="binding site" evidence="10">
    <location>
        <position position="86"/>
    </location>
    <ligand>
        <name>Ca(2+)</name>
        <dbReference type="ChEBI" id="CHEBI:29108"/>
        <label>1</label>
    </ligand>
</feature>
<evidence type="ECO:0000259" key="14">
    <source>
        <dbReference type="PROSITE" id="PS50873"/>
    </source>
</evidence>
<dbReference type="Pfam" id="PF00141">
    <property type="entry name" value="peroxidase"/>
    <property type="match status" value="1"/>
</dbReference>
<dbReference type="AlphaFoldDB" id="A0A9W9D1T0"/>
<evidence type="ECO:0000256" key="2">
    <source>
        <dbReference type="ARBA" id="ARBA00006089"/>
    </source>
</evidence>
<feature type="binding site" evidence="10">
    <location>
        <position position="204"/>
    </location>
    <ligand>
        <name>Ca(2+)</name>
        <dbReference type="ChEBI" id="CHEBI:29108"/>
        <label>2</label>
    </ligand>
</feature>
<evidence type="ECO:0000313" key="16">
    <source>
        <dbReference type="Proteomes" id="UP001140453"/>
    </source>
</evidence>
<keyword evidence="6 13" id="KW-0560">Oxidoreductase</keyword>
<keyword evidence="10 13" id="KW-0106">Calcium</keyword>
<comment type="similarity">
    <text evidence="2 13">Belongs to the peroxidase family. Ligninase subfamily.</text>
</comment>
<dbReference type="PROSITE" id="PS50873">
    <property type="entry name" value="PEROXIDASE_4"/>
    <property type="match status" value="1"/>
</dbReference>
<feature type="binding site" evidence="10">
    <location>
        <position position="78"/>
    </location>
    <ligand>
        <name>Ca(2+)</name>
        <dbReference type="ChEBI" id="CHEBI:29108"/>
        <label>1</label>
    </ligand>
</feature>
<feature type="disulfide bond" evidence="12">
    <location>
        <begin position="64"/>
        <end position="137"/>
    </location>
</feature>
<dbReference type="PANTHER" id="PTHR31517">
    <property type="match status" value="1"/>
</dbReference>
<keyword evidence="7 10" id="KW-0408">Iron</keyword>
<keyword evidence="3 13" id="KW-0575">Peroxidase</keyword>
<gene>
    <name evidence="15" type="ORF">N0V93_001563</name>
</gene>
<evidence type="ECO:0000256" key="11">
    <source>
        <dbReference type="PIRSR" id="PIRSR601621-3"/>
    </source>
</evidence>
<feature type="binding site" evidence="10">
    <location>
        <position position="88"/>
    </location>
    <ligand>
        <name>Ca(2+)</name>
        <dbReference type="ChEBI" id="CHEBI:29108"/>
        <label>1</label>
    </ligand>
</feature>
<name>A0A9W9D1T0_9PEZI</name>
<keyword evidence="12" id="KW-1015">Disulfide bond</keyword>
<dbReference type="GO" id="GO:0046872">
    <property type="term" value="F:metal ion binding"/>
    <property type="evidence" value="ECO:0007669"/>
    <property type="project" value="UniProtKB-UniRule"/>
</dbReference>
<comment type="caution">
    <text evidence="15">The sequence shown here is derived from an EMBL/GenBank/DDBJ whole genome shotgun (WGS) entry which is preliminary data.</text>
</comment>
<keyword evidence="5 10" id="KW-0479">Metal-binding</keyword>
<keyword evidence="4 10" id="KW-0349">Heme</keyword>
<accession>A0A9W9D1T0</accession>
<evidence type="ECO:0000256" key="8">
    <source>
        <dbReference type="ARBA" id="ARBA00023180"/>
    </source>
</evidence>
<feature type="binding site" description="axial binding residue" evidence="10">
    <location>
        <position position="192"/>
    </location>
    <ligand>
        <name>heme b</name>
        <dbReference type="ChEBI" id="CHEBI:60344"/>
    </ligand>
    <ligandPart>
        <name>Fe</name>
        <dbReference type="ChEBI" id="CHEBI:18248"/>
    </ligandPart>
</feature>
<dbReference type="InterPro" id="IPR002016">
    <property type="entry name" value="Haem_peroxidase"/>
</dbReference>
<feature type="binding site" evidence="10">
    <location>
        <position position="206"/>
    </location>
    <ligand>
        <name>Ca(2+)</name>
        <dbReference type="ChEBI" id="CHEBI:29108"/>
        <label>2</label>
    </ligand>
</feature>
<feature type="chain" id="PRO_5041012201" description="Peroxidase" evidence="13">
    <location>
        <begin position="25"/>
        <end position="243"/>
    </location>
</feature>
<dbReference type="Gene3D" id="1.10.520.10">
    <property type="match status" value="1"/>
</dbReference>
<keyword evidence="13" id="KW-0732">Signal</keyword>
<dbReference type="InterPro" id="IPR010255">
    <property type="entry name" value="Haem_peroxidase_sf"/>
</dbReference>
<evidence type="ECO:0000256" key="9">
    <source>
        <dbReference type="PIRSR" id="PIRSR601621-1"/>
    </source>
</evidence>
<dbReference type="InterPro" id="IPR000823">
    <property type="entry name" value="Peroxidase_pln"/>
</dbReference>
<evidence type="ECO:0000256" key="4">
    <source>
        <dbReference type="ARBA" id="ARBA00022617"/>
    </source>
</evidence>
<dbReference type="PRINTS" id="PR00462">
    <property type="entry name" value="LIGNINASE"/>
</dbReference>
<feature type="binding site" evidence="10">
    <location>
        <position position="84"/>
    </location>
    <ligand>
        <name>Ca(2+)</name>
        <dbReference type="ChEBI" id="CHEBI:29108"/>
        <label>1</label>
    </ligand>
</feature>
<feature type="signal peptide" evidence="13">
    <location>
        <begin position="1"/>
        <end position="24"/>
    </location>
</feature>
<evidence type="ECO:0000256" key="6">
    <source>
        <dbReference type="ARBA" id="ARBA00023002"/>
    </source>
</evidence>
<feature type="site" description="Transition state stabilizer" evidence="11">
    <location>
        <position position="73"/>
    </location>
</feature>
<dbReference type="InterPro" id="IPR001621">
    <property type="entry name" value="Ligninase"/>
</dbReference>
<dbReference type="EC" id="1.11.1.-" evidence="13"/>
<evidence type="ECO:0000313" key="15">
    <source>
        <dbReference type="EMBL" id="KAJ4397338.1"/>
    </source>
</evidence>
<dbReference type="SUPFAM" id="SSF48113">
    <property type="entry name" value="Heme-dependent peroxidases"/>
    <property type="match status" value="1"/>
</dbReference>
<keyword evidence="16" id="KW-1185">Reference proteome</keyword>
<dbReference type="Proteomes" id="UP001140453">
    <property type="component" value="Unassembled WGS sequence"/>
</dbReference>